<evidence type="ECO:0000256" key="1">
    <source>
        <dbReference type="SAM" id="MobiDB-lite"/>
    </source>
</evidence>
<feature type="compositionally biased region" description="Polar residues" evidence="1">
    <location>
        <begin position="1"/>
        <end position="14"/>
    </location>
</feature>
<organism evidence="3 4">
    <name type="scientific">Trichoglossum hirsutum</name>
    <dbReference type="NCBI Taxonomy" id="265104"/>
    <lineage>
        <taxon>Eukaryota</taxon>
        <taxon>Fungi</taxon>
        <taxon>Dikarya</taxon>
        <taxon>Ascomycota</taxon>
        <taxon>Pezizomycotina</taxon>
        <taxon>Geoglossomycetes</taxon>
        <taxon>Geoglossales</taxon>
        <taxon>Geoglossaceae</taxon>
        <taxon>Trichoglossum</taxon>
    </lineage>
</organism>
<feature type="compositionally biased region" description="Polar residues" evidence="1">
    <location>
        <begin position="91"/>
        <end position="100"/>
    </location>
</feature>
<dbReference type="EMBL" id="JAGHQM010000236">
    <property type="protein sequence ID" value="KAH0563206.1"/>
    <property type="molecule type" value="Genomic_DNA"/>
</dbReference>
<reference evidence="3" key="1">
    <citation type="submission" date="2021-03" db="EMBL/GenBank/DDBJ databases">
        <title>Comparative genomics and phylogenomic investigation of the class Geoglossomycetes provide insights into ecological specialization and systematics.</title>
        <authorList>
            <person name="Melie T."/>
            <person name="Pirro S."/>
            <person name="Miller A.N."/>
            <person name="Quandt A."/>
        </authorList>
    </citation>
    <scope>NUCLEOTIDE SEQUENCE</scope>
    <source>
        <strain evidence="3">CAQ_001_2017</strain>
    </source>
</reference>
<comment type="caution">
    <text evidence="3">The sequence shown here is derived from an EMBL/GenBank/DDBJ whole genome shotgun (WGS) entry which is preliminary data.</text>
</comment>
<evidence type="ECO:0000313" key="3">
    <source>
        <dbReference type="EMBL" id="KAH0563206.1"/>
    </source>
</evidence>
<name>A0A9P8LEN8_9PEZI</name>
<gene>
    <name evidence="3" type="ORF">GP486_002223</name>
</gene>
<dbReference type="Pfam" id="PF20516">
    <property type="entry name" value="PDDEXK_12"/>
    <property type="match status" value="1"/>
</dbReference>
<protein>
    <recommendedName>
        <fullName evidence="2">PD-(D/E)XK nuclease-like domain-containing protein</fullName>
    </recommendedName>
</protein>
<keyword evidence="4" id="KW-1185">Reference proteome</keyword>
<proteinExistence type="predicted"/>
<feature type="domain" description="PD-(D/E)XK nuclease-like" evidence="2">
    <location>
        <begin position="167"/>
        <end position="404"/>
    </location>
</feature>
<evidence type="ECO:0000259" key="2">
    <source>
        <dbReference type="Pfam" id="PF20516"/>
    </source>
</evidence>
<evidence type="ECO:0000313" key="4">
    <source>
        <dbReference type="Proteomes" id="UP000750711"/>
    </source>
</evidence>
<feature type="region of interest" description="Disordered" evidence="1">
    <location>
        <begin position="1"/>
        <end position="108"/>
    </location>
</feature>
<dbReference type="Proteomes" id="UP000750711">
    <property type="component" value="Unassembled WGS sequence"/>
</dbReference>
<dbReference type="InterPro" id="IPR046797">
    <property type="entry name" value="PDDEXK_12"/>
</dbReference>
<dbReference type="AlphaFoldDB" id="A0A9P8LEN8"/>
<accession>A0A9P8LEN8</accession>
<sequence length="416" mass="46570">MSQASRSPLKTSSRIAARKARDTRNEVLAVEDAIDPNATPRPVRARHKPAPAPPDTIPNPVLGKTKTPTLTSNTPEDKPDTDREDVDWPASSVTESTGSRARSRSPTKRMVDLRVAEKTVISKTAKSPTDVPEDVRELYTAIRSLARIPYGVIPLGIEDEVKKDDGGDLDPFVATKANGMTRRQLINEFDALIEIRDSTAFCKTKQVHEPTWNERVHSMMLKRVVRNLPGFEYHNITTARVIKELVPWNKYGELLKNKMIDYAITLESPLFSEDQVITRLAATPGPLQRTINPSDYSPLRHSPVAISIETKQTDGGKESGEVQLSIWAMAYFNRLRTLTRDPVSITLLLILVSDERWKLMFARDLEHSIEIIDAVDFGSTGDIIGCYTILAVLRLLCGWAEDTFLGWFSDNVLKPE</sequence>